<dbReference type="Proteomes" id="UP001162992">
    <property type="component" value="Chromosome 1"/>
</dbReference>
<protein>
    <submittedName>
        <fullName evidence="1">Uncharacterized protein</fullName>
    </submittedName>
</protein>
<dbReference type="EMBL" id="CM055092">
    <property type="protein sequence ID" value="KAJ7569187.1"/>
    <property type="molecule type" value="Genomic_DNA"/>
</dbReference>
<organism evidence="1 2">
    <name type="scientific">Diphasiastrum complanatum</name>
    <name type="common">Issler's clubmoss</name>
    <name type="synonym">Lycopodium complanatum</name>
    <dbReference type="NCBI Taxonomy" id="34168"/>
    <lineage>
        <taxon>Eukaryota</taxon>
        <taxon>Viridiplantae</taxon>
        <taxon>Streptophyta</taxon>
        <taxon>Embryophyta</taxon>
        <taxon>Tracheophyta</taxon>
        <taxon>Lycopodiopsida</taxon>
        <taxon>Lycopodiales</taxon>
        <taxon>Lycopodiaceae</taxon>
        <taxon>Lycopodioideae</taxon>
        <taxon>Diphasiastrum</taxon>
    </lineage>
</organism>
<evidence type="ECO:0000313" key="2">
    <source>
        <dbReference type="Proteomes" id="UP001162992"/>
    </source>
</evidence>
<keyword evidence="2" id="KW-1185">Reference proteome</keyword>
<comment type="caution">
    <text evidence="1">The sequence shown here is derived from an EMBL/GenBank/DDBJ whole genome shotgun (WGS) entry which is preliminary data.</text>
</comment>
<name>A0ACC2ERR3_DIPCM</name>
<proteinExistence type="predicted"/>
<accession>A0ACC2ERR3</accession>
<sequence>MASLEMLRSKRTFQQWAMMDRSKLYEPHTDQKDWAGVDEEKEESGVELSLGLGLGGSSECKTLEASTPNEWIGDAASSKRLKLQKPVGGLEAAIKTFHIERSIETSLDYPSKEMKAIDSEAGQDMVDLALYQAMDESNGGARIDSGPWTSVAQFSSSGDSLPLLSAAYPDSKGGSQILTNPNLSVEHESGDRGRTTNCSEPLKESQIQEALIEQHRSTREAHIQKQQLARKKRKMLIDEQKQQKRGKEDERANLISGSRRPGSSPWARSWPKEVENAVVSYGDQNLESDQQLDKLDKADQLNQGEMEIDGEGLSGSKHGQFLAGKNGFNGDVESQRAQLHPSDRESDAKQALNCHMPDPASLLLQRSGDSTKEDDPNHASSQRRGNFAGKGYLSECLPADSRRKQPLHRPDSSVAEVTDKQDDSDTLSAPSATTNNTFPTPSCFGNKVSLPPTPISFLPYHYQIPFHSGSGLPFPVSFPYPHLVQMLRSPTTDAQSHGRPVPVHQPSSGPFVLPAAPAYSPYQIFQNHSLPTPPVSSQVSPFSKVQKISTEDPVNRPQTRKIDKERSRPASPQLEPSDNLPCVIQSQASTSGPIQRESSDPSIKITNHKSGDQPLSRQGSTNSAFTSLIAAVKASQGLSAAIAAISNSSPSVSVKSQMVLEPSASQVRNALQDEKNSGKSQSDKPSDTGRTDASGIPVSDKEVQGLLGIYQLGTTKDIPGIESLAKEPYNLRLGLASEQMFGGTGSSPDLPWVSTSGEGENGKPVIGVVYRRHQGPLQIVCACHGKHMSPGEFVQHAGPVEMINTGKGSIMNSLLAEDGVI</sequence>
<evidence type="ECO:0000313" key="1">
    <source>
        <dbReference type="EMBL" id="KAJ7569187.1"/>
    </source>
</evidence>
<gene>
    <name evidence="1" type="ORF">O6H91_01G065100</name>
</gene>
<reference evidence="2" key="1">
    <citation type="journal article" date="2024" name="Proc. Natl. Acad. Sci. U.S.A.">
        <title>Extraordinary preservation of gene collinearity over three hundred million years revealed in homosporous lycophytes.</title>
        <authorList>
            <person name="Li C."/>
            <person name="Wickell D."/>
            <person name="Kuo L.Y."/>
            <person name="Chen X."/>
            <person name="Nie B."/>
            <person name="Liao X."/>
            <person name="Peng D."/>
            <person name="Ji J."/>
            <person name="Jenkins J."/>
            <person name="Williams M."/>
            <person name="Shu S."/>
            <person name="Plott C."/>
            <person name="Barry K."/>
            <person name="Rajasekar S."/>
            <person name="Grimwood J."/>
            <person name="Han X."/>
            <person name="Sun S."/>
            <person name="Hou Z."/>
            <person name="He W."/>
            <person name="Dai G."/>
            <person name="Sun C."/>
            <person name="Schmutz J."/>
            <person name="Leebens-Mack J.H."/>
            <person name="Li F.W."/>
            <person name="Wang L."/>
        </authorList>
    </citation>
    <scope>NUCLEOTIDE SEQUENCE [LARGE SCALE GENOMIC DNA]</scope>
    <source>
        <strain evidence="2">cv. PW_Plant_1</strain>
    </source>
</reference>